<evidence type="ECO:0000313" key="3">
    <source>
        <dbReference type="Proteomes" id="UP001215598"/>
    </source>
</evidence>
<sequence length="335" mass="35357">MGPSPPSRLLLGLTLFFSLTHATVTVYTPTQVVFTAAPAISGTPAAYTGVAAYNPGTLSPRPSPPPPGTPGLGVKQKGSFLGFSIEMSVTNQVLGKNSTLLQVPFLNLMANIVQRAGSVMVRVGGNSQESAHLVAMGEILNGRVLSKNLTGVTGTTQTPPLDFTPDLLYMMRNISELVNVHWFLGIPWFTTTPFDLAIVPAATSILGPYLLGLQAGNEPDMYNLHGHRPATYGSYDYGGEISDFLTQVCPLRLSILSNFGDVCICARRGRWVGATGGSSTSLRDVCLCAPQGFICACAGGGLRLRGMAACGCRTRWGSLSYVVGAGRGLRSQVWA</sequence>
<feature type="non-terminal residue" evidence="2">
    <location>
        <position position="1"/>
    </location>
</feature>
<dbReference type="AlphaFoldDB" id="A0AAD7HS42"/>
<keyword evidence="3" id="KW-1185">Reference proteome</keyword>
<evidence type="ECO:0000256" key="1">
    <source>
        <dbReference type="SAM" id="SignalP"/>
    </source>
</evidence>
<keyword evidence="1" id="KW-0732">Signal</keyword>
<feature type="chain" id="PRO_5041981049" description="Glycoside hydrolase family 79 protein" evidence="1">
    <location>
        <begin position="23"/>
        <end position="335"/>
    </location>
</feature>
<evidence type="ECO:0000313" key="2">
    <source>
        <dbReference type="EMBL" id="KAJ7727107.1"/>
    </source>
</evidence>
<comment type="caution">
    <text evidence="2">The sequence shown here is derived from an EMBL/GenBank/DDBJ whole genome shotgun (WGS) entry which is preliminary data.</text>
</comment>
<dbReference type="Gene3D" id="3.20.20.80">
    <property type="entry name" value="Glycosidases"/>
    <property type="match status" value="1"/>
</dbReference>
<dbReference type="PANTHER" id="PTHR36183">
    <property type="entry name" value="BETA-GLUCURONIDASE"/>
    <property type="match status" value="1"/>
</dbReference>
<gene>
    <name evidence="2" type="ORF">B0H16DRAFT_1697850</name>
</gene>
<organism evidence="2 3">
    <name type="scientific">Mycena metata</name>
    <dbReference type="NCBI Taxonomy" id="1033252"/>
    <lineage>
        <taxon>Eukaryota</taxon>
        <taxon>Fungi</taxon>
        <taxon>Dikarya</taxon>
        <taxon>Basidiomycota</taxon>
        <taxon>Agaricomycotina</taxon>
        <taxon>Agaricomycetes</taxon>
        <taxon>Agaricomycetidae</taxon>
        <taxon>Agaricales</taxon>
        <taxon>Marasmiineae</taxon>
        <taxon>Mycenaceae</taxon>
        <taxon>Mycena</taxon>
    </lineage>
</organism>
<dbReference type="EMBL" id="JARKIB010000182">
    <property type="protein sequence ID" value="KAJ7727107.1"/>
    <property type="molecule type" value="Genomic_DNA"/>
</dbReference>
<accession>A0AAD7HS42</accession>
<dbReference type="Proteomes" id="UP001215598">
    <property type="component" value="Unassembled WGS sequence"/>
</dbReference>
<protein>
    <recommendedName>
        <fullName evidence="4">Glycoside hydrolase family 79 protein</fullName>
    </recommendedName>
</protein>
<dbReference type="InterPro" id="IPR052974">
    <property type="entry name" value="GH79_Enzymes"/>
</dbReference>
<reference evidence="2" key="1">
    <citation type="submission" date="2023-03" db="EMBL/GenBank/DDBJ databases">
        <title>Massive genome expansion in bonnet fungi (Mycena s.s.) driven by repeated elements and novel gene families across ecological guilds.</title>
        <authorList>
            <consortium name="Lawrence Berkeley National Laboratory"/>
            <person name="Harder C.B."/>
            <person name="Miyauchi S."/>
            <person name="Viragh M."/>
            <person name="Kuo A."/>
            <person name="Thoen E."/>
            <person name="Andreopoulos B."/>
            <person name="Lu D."/>
            <person name="Skrede I."/>
            <person name="Drula E."/>
            <person name="Henrissat B."/>
            <person name="Morin E."/>
            <person name="Kohler A."/>
            <person name="Barry K."/>
            <person name="LaButti K."/>
            <person name="Morin E."/>
            <person name="Salamov A."/>
            <person name="Lipzen A."/>
            <person name="Mereny Z."/>
            <person name="Hegedus B."/>
            <person name="Baldrian P."/>
            <person name="Stursova M."/>
            <person name="Weitz H."/>
            <person name="Taylor A."/>
            <person name="Grigoriev I.V."/>
            <person name="Nagy L.G."/>
            <person name="Martin F."/>
            <person name="Kauserud H."/>
        </authorList>
    </citation>
    <scope>NUCLEOTIDE SEQUENCE</scope>
    <source>
        <strain evidence="2">CBHHK182m</strain>
    </source>
</reference>
<proteinExistence type="predicted"/>
<evidence type="ECO:0008006" key="4">
    <source>
        <dbReference type="Google" id="ProtNLM"/>
    </source>
</evidence>
<name>A0AAD7HS42_9AGAR</name>
<feature type="signal peptide" evidence="1">
    <location>
        <begin position="1"/>
        <end position="22"/>
    </location>
</feature>
<dbReference type="PANTHER" id="PTHR36183:SF2">
    <property type="entry name" value="BETA-GLUCURONIDASE C-TERMINAL DOMAIN-CONTAINING PROTEIN"/>
    <property type="match status" value="1"/>
</dbReference>